<reference evidence="2" key="1">
    <citation type="submission" date="2018-05" db="EMBL/GenBank/DDBJ databases">
        <authorList>
            <person name="Lanie J.A."/>
            <person name="Ng W.-L."/>
            <person name="Kazmierczak K.M."/>
            <person name="Andrzejewski T.M."/>
            <person name="Davidsen T.M."/>
            <person name="Wayne K.J."/>
            <person name="Tettelin H."/>
            <person name="Glass J.I."/>
            <person name="Rusch D."/>
            <person name="Podicherti R."/>
            <person name="Tsui H.-C.T."/>
            <person name="Winkler M.E."/>
        </authorList>
    </citation>
    <scope>NUCLEOTIDE SEQUENCE</scope>
</reference>
<evidence type="ECO:0000313" key="2">
    <source>
        <dbReference type="EMBL" id="SVB46687.1"/>
    </source>
</evidence>
<sequence length="101" mass="11024">MLVLHGGGNTSVKTTVTDLLGEDVQVLCVKGSGWDMADIEPPGLPAVRMEPLLKLRSLKVLSDEDMVRFQRGALIDPSSPNPSVETLLHAFLPHKFVDHTH</sequence>
<dbReference type="InterPro" id="IPR001303">
    <property type="entry name" value="Aldolase_II/adducin_N"/>
</dbReference>
<dbReference type="InterPro" id="IPR036409">
    <property type="entry name" value="Aldolase_II/adducin_N_sf"/>
</dbReference>
<feature type="domain" description="Class II aldolase/adducin N-terminal" evidence="1">
    <location>
        <begin position="2"/>
        <end position="101"/>
    </location>
</feature>
<feature type="non-terminal residue" evidence="2">
    <location>
        <position position="101"/>
    </location>
</feature>
<dbReference type="Pfam" id="PF00596">
    <property type="entry name" value="Aldolase_II"/>
    <property type="match status" value="1"/>
</dbReference>
<dbReference type="SUPFAM" id="SSF53639">
    <property type="entry name" value="AraD/HMP-PK domain-like"/>
    <property type="match status" value="1"/>
</dbReference>
<accession>A0A382E9Y7</accession>
<dbReference type="Gene3D" id="3.40.225.10">
    <property type="entry name" value="Class II aldolase/adducin N-terminal domain"/>
    <property type="match status" value="1"/>
</dbReference>
<dbReference type="EMBL" id="UINC01043111">
    <property type="protein sequence ID" value="SVB46687.1"/>
    <property type="molecule type" value="Genomic_DNA"/>
</dbReference>
<dbReference type="AlphaFoldDB" id="A0A382E9Y7"/>
<proteinExistence type="predicted"/>
<gene>
    <name evidence="2" type="ORF">METZ01_LOCUS199541</name>
</gene>
<evidence type="ECO:0000259" key="1">
    <source>
        <dbReference type="Pfam" id="PF00596"/>
    </source>
</evidence>
<name>A0A382E9Y7_9ZZZZ</name>
<organism evidence="2">
    <name type="scientific">marine metagenome</name>
    <dbReference type="NCBI Taxonomy" id="408172"/>
    <lineage>
        <taxon>unclassified sequences</taxon>
        <taxon>metagenomes</taxon>
        <taxon>ecological metagenomes</taxon>
    </lineage>
</organism>
<protein>
    <recommendedName>
        <fullName evidence="1">Class II aldolase/adducin N-terminal domain-containing protein</fullName>
    </recommendedName>
</protein>